<evidence type="ECO:0000256" key="3">
    <source>
        <dbReference type="ARBA" id="ARBA00022737"/>
    </source>
</evidence>
<dbReference type="PANTHER" id="PTHR24050:SF28">
    <property type="entry name" value="UROMODULIN-LIKE"/>
    <property type="match status" value="1"/>
</dbReference>
<dbReference type="PANTHER" id="PTHR24050">
    <property type="entry name" value="PA14 DOMAIN-CONTAINING PROTEIN"/>
    <property type="match status" value="1"/>
</dbReference>
<evidence type="ECO:0000259" key="6">
    <source>
        <dbReference type="PROSITE" id="PS50026"/>
    </source>
</evidence>
<feature type="non-terminal residue" evidence="7">
    <location>
        <position position="1"/>
    </location>
</feature>
<dbReference type="GO" id="GO:0005509">
    <property type="term" value="F:calcium ion binding"/>
    <property type="evidence" value="ECO:0007669"/>
    <property type="project" value="InterPro"/>
</dbReference>
<dbReference type="AlphaFoldDB" id="A0A0B7C238"/>
<reference evidence="7" key="1">
    <citation type="submission" date="2014-12" db="EMBL/GenBank/DDBJ databases">
        <title>Insight into the proteome of Arion vulgaris.</title>
        <authorList>
            <person name="Aradska J."/>
            <person name="Bulat T."/>
            <person name="Smidak R."/>
            <person name="Sarate P."/>
            <person name="Gangsoo J."/>
            <person name="Sialana F."/>
            <person name="Bilban M."/>
            <person name="Lubec G."/>
        </authorList>
    </citation>
    <scope>NUCLEOTIDE SEQUENCE</scope>
    <source>
        <tissue evidence="7">Skin</tissue>
    </source>
</reference>
<sequence>DCIDGWNGKGVVVNNKQARANGRECIDDNECAGSNFCPYSATCINTPGSYVCTCKEGYVQTGPKLCIDIDECLDSAL</sequence>
<dbReference type="SUPFAM" id="SSF57196">
    <property type="entry name" value="EGF/Laminin"/>
    <property type="match status" value="1"/>
</dbReference>
<dbReference type="PROSITE" id="PS01186">
    <property type="entry name" value="EGF_2"/>
    <property type="match status" value="1"/>
</dbReference>
<keyword evidence="1 5" id="KW-0245">EGF-like domain</keyword>
<evidence type="ECO:0000313" key="7">
    <source>
        <dbReference type="EMBL" id="CEK99514.1"/>
    </source>
</evidence>
<dbReference type="EMBL" id="HACG01052643">
    <property type="protein sequence ID" value="CEK99514.1"/>
    <property type="molecule type" value="Transcribed_RNA"/>
</dbReference>
<name>A0A0B7C238_9EUPU</name>
<dbReference type="InterPro" id="IPR000152">
    <property type="entry name" value="EGF-type_Asp/Asn_hydroxyl_site"/>
</dbReference>
<keyword evidence="3" id="KW-0677">Repeat</keyword>
<keyword evidence="4" id="KW-1015">Disulfide bond</keyword>
<comment type="caution">
    <text evidence="5">Lacks conserved residue(s) required for the propagation of feature annotation.</text>
</comment>
<dbReference type="InterPro" id="IPR000742">
    <property type="entry name" value="EGF"/>
</dbReference>
<dbReference type="InterPro" id="IPR001881">
    <property type="entry name" value="EGF-like_Ca-bd_dom"/>
</dbReference>
<dbReference type="SMART" id="SM00181">
    <property type="entry name" value="EGF"/>
    <property type="match status" value="1"/>
</dbReference>
<evidence type="ECO:0000256" key="2">
    <source>
        <dbReference type="ARBA" id="ARBA00022729"/>
    </source>
</evidence>
<dbReference type="PROSITE" id="PS00010">
    <property type="entry name" value="ASX_HYDROXYL"/>
    <property type="match status" value="1"/>
</dbReference>
<gene>
    <name evidence="7" type="primary">ORF221445</name>
</gene>
<dbReference type="SMART" id="SM00179">
    <property type="entry name" value="EGF_CA"/>
    <property type="match status" value="1"/>
</dbReference>
<dbReference type="CDD" id="cd00054">
    <property type="entry name" value="EGF_CA"/>
    <property type="match status" value="1"/>
</dbReference>
<evidence type="ECO:0000256" key="1">
    <source>
        <dbReference type="ARBA" id="ARBA00022536"/>
    </source>
</evidence>
<organism evidence="7">
    <name type="scientific">Arion vulgaris</name>
    <dbReference type="NCBI Taxonomy" id="1028688"/>
    <lineage>
        <taxon>Eukaryota</taxon>
        <taxon>Metazoa</taxon>
        <taxon>Spiralia</taxon>
        <taxon>Lophotrochozoa</taxon>
        <taxon>Mollusca</taxon>
        <taxon>Gastropoda</taxon>
        <taxon>Heterobranchia</taxon>
        <taxon>Euthyneura</taxon>
        <taxon>Panpulmonata</taxon>
        <taxon>Eupulmonata</taxon>
        <taxon>Stylommatophora</taxon>
        <taxon>Helicina</taxon>
        <taxon>Arionoidea</taxon>
        <taxon>Arionidae</taxon>
        <taxon>Arion</taxon>
    </lineage>
</organism>
<dbReference type="InterPro" id="IPR018097">
    <property type="entry name" value="EGF_Ca-bd_CS"/>
</dbReference>
<dbReference type="Gene3D" id="2.10.25.10">
    <property type="entry name" value="Laminin"/>
    <property type="match status" value="1"/>
</dbReference>
<feature type="domain" description="EGF-like" evidence="6">
    <location>
        <begin position="27"/>
        <end position="67"/>
    </location>
</feature>
<keyword evidence="2" id="KW-0732">Signal</keyword>
<dbReference type="InterPro" id="IPR052235">
    <property type="entry name" value="Nephronectin_domain"/>
</dbReference>
<dbReference type="PROSITE" id="PS01187">
    <property type="entry name" value="EGF_CA"/>
    <property type="match status" value="1"/>
</dbReference>
<evidence type="ECO:0000256" key="5">
    <source>
        <dbReference type="PROSITE-ProRule" id="PRU00076"/>
    </source>
</evidence>
<dbReference type="PROSITE" id="PS50026">
    <property type="entry name" value="EGF_3"/>
    <property type="match status" value="1"/>
</dbReference>
<dbReference type="InterPro" id="IPR049883">
    <property type="entry name" value="NOTCH1_EGF-like"/>
</dbReference>
<evidence type="ECO:0000256" key="4">
    <source>
        <dbReference type="ARBA" id="ARBA00023157"/>
    </source>
</evidence>
<protein>
    <recommendedName>
        <fullName evidence="6">EGF-like domain-containing protein</fullName>
    </recommendedName>
</protein>
<accession>A0A0B7C238</accession>
<proteinExistence type="predicted"/>
<dbReference type="FunFam" id="2.10.25.10:FF:000506">
    <property type="entry name" value="Adhesion G protein-coupled receptor E1"/>
    <property type="match status" value="1"/>
</dbReference>
<dbReference type="Pfam" id="PF07645">
    <property type="entry name" value="EGF_CA"/>
    <property type="match status" value="1"/>
</dbReference>
<feature type="non-terminal residue" evidence="7">
    <location>
        <position position="77"/>
    </location>
</feature>